<proteinExistence type="predicted"/>
<dbReference type="HOGENOM" id="CLU_3230842_0_0_4"/>
<accession>A0A0E1W2L1</accession>
<dbReference type="EMBL" id="CM000832">
    <property type="protein sequence ID" value="EET06669.1"/>
    <property type="molecule type" value="Genomic_DNA"/>
</dbReference>
<dbReference type="AlphaFoldDB" id="A0A0E1W2L1"/>
<sequence>MQPVQDEQRVLDAANRRRGLQIASTAPLSTFRTAVVVPWRASS</sequence>
<protein>
    <submittedName>
        <fullName evidence="1">Uncharacterized protein</fullName>
    </submittedName>
</protein>
<dbReference type="Proteomes" id="UP000001812">
    <property type="component" value="Chromosome I"/>
</dbReference>
<evidence type="ECO:0000313" key="1">
    <source>
        <dbReference type="EMBL" id="EET06669.1"/>
    </source>
</evidence>
<reference evidence="1" key="1">
    <citation type="submission" date="2009-05" db="EMBL/GenBank/DDBJ databases">
        <authorList>
            <person name="Harkins D.M."/>
            <person name="DeShazer D."/>
            <person name="Woods D.E."/>
            <person name="Brinkac L.M."/>
            <person name="Brown K.A."/>
            <person name="Hung G.C."/>
            <person name="Tuanyok A."/>
            <person name="Zhang B."/>
            <person name="Nierman W.C."/>
        </authorList>
    </citation>
    <scope>NUCLEOTIDE SEQUENCE [LARGE SCALE GENOMIC DNA]</scope>
    <source>
        <strain evidence="1">1710a</strain>
    </source>
</reference>
<organism evidence="1">
    <name type="scientific">Burkholderia pseudomallei 1710a</name>
    <dbReference type="NCBI Taxonomy" id="320371"/>
    <lineage>
        <taxon>Bacteria</taxon>
        <taxon>Pseudomonadati</taxon>
        <taxon>Pseudomonadota</taxon>
        <taxon>Betaproteobacteria</taxon>
        <taxon>Burkholderiales</taxon>
        <taxon>Burkholderiaceae</taxon>
        <taxon>Burkholderia</taxon>
        <taxon>pseudomallei group</taxon>
    </lineage>
</organism>
<name>A0A0E1W2L1_BURPE</name>
<gene>
    <name evidence="1" type="ORF">BURPS1710A_2532</name>
</gene>